<accession>A0A1G7KYZ9</accession>
<evidence type="ECO:0000313" key="2">
    <source>
        <dbReference type="Proteomes" id="UP000199623"/>
    </source>
</evidence>
<protein>
    <submittedName>
        <fullName evidence="1">Uncharacterized protein</fullName>
    </submittedName>
</protein>
<dbReference type="EMBL" id="FNCC01000001">
    <property type="protein sequence ID" value="SDF42492.1"/>
    <property type="molecule type" value="Genomic_DNA"/>
</dbReference>
<reference evidence="2" key="1">
    <citation type="submission" date="2016-10" db="EMBL/GenBank/DDBJ databases">
        <authorList>
            <person name="Varghese N."/>
            <person name="Submissions S."/>
        </authorList>
    </citation>
    <scope>NUCLEOTIDE SEQUENCE [LARGE SCALE GENOMIC DNA]</scope>
    <source>
        <strain evidence="2">CGMCC 4.3506</strain>
    </source>
</reference>
<dbReference type="RefSeq" id="WP_090045179.1">
    <property type="nucleotide sequence ID" value="NZ_FNCC01000001.1"/>
</dbReference>
<keyword evidence="2" id="KW-1185">Reference proteome</keyword>
<organism evidence="1 2">
    <name type="scientific">Lentzea fradiae</name>
    <dbReference type="NCBI Taxonomy" id="200378"/>
    <lineage>
        <taxon>Bacteria</taxon>
        <taxon>Bacillati</taxon>
        <taxon>Actinomycetota</taxon>
        <taxon>Actinomycetes</taxon>
        <taxon>Pseudonocardiales</taxon>
        <taxon>Pseudonocardiaceae</taxon>
        <taxon>Lentzea</taxon>
    </lineage>
</organism>
<sequence>MSSSQAGPHLAPIGDGPVVADDGARVALLWDEPAHVTAEIPSPRHDVVEVWGHGSFPASDPPANW</sequence>
<name>A0A1G7KYZ9_9PSEU</name>
<dbReference type="Proteomes" id="UP000199623">
    <property type="component" value="Unassembled WGS sequence"/>
</dbReference>
<gene>
    <name evidence="1" type="ORF">SAMN05216553_101575</name>
</gene>
<proteinExistence type="predicted"/>
<dbReference type="AlphaFoldDB" id="A0A1G7KYZ9"/>
<evidence type="ECO:0000313" key="1">
    <source>
        <dbReference type="EMBL" id="SDF42492.1"/>
    </source>
</evidence>